<organism evidence="1 2">
    <name type="scientific">Burkholderia lata (strain ATCC 17760 / DSM 23089 / LMG 22485 / NCIMB 9086 / R18194 / 383)</name>
    <dbReference type="NCBI Taxonomy" id="482957"/>
    <lineage>
        <taxon>Bacteria</taxon>
        <taxon>Pseudomonadati</taxon>
        <taxon>Pseudomonadota</taxon>
        <taxon>Betaproteobacteria</taxon>
        <taxon>Burkholderiales</taxon>
        <taxon>Burkholderiaceae</taxon>
        <taxon>Burkholderia</taxon>
        <taxon>Burkholderia cepacia complex</taxon>
    </lineage>
</organism>
<dbReference type="Proteomes" id="UP000002705">
    <property type="component" value="Chromosome 2"/>
</dbReference>
<keyword evidence="2" id="KW-1185">Reference proteome</keyword>
<evidence type="ECO:0000313" key="1">
    <source>
        <dbReference type="EMBL" id="ABB11480.1"/>
    </source>
</evidence>
<reference evidence="1" key="1">
    <citation type="submission" date="2005-10" db="EMBL/GenBank/DDBJ databases">
        <title>Complete sequence of chromosome 2 of Burkholderia sp. 383.</title>
        <authorList>
            <consortium name="US DOE Joint Genome Institute"/>
            <person name="Copeland A."/>
            <person name="Lucas S."/>
            <person name="Lapidus A."/>
            <person name="Barry K."/>
            <person name="Detter J.C."/>
            <person name="Glavina T."/>
            <person name="Hammon N."/>
            <person name="Israni S."/>
            <person name="Pitluck S."/>
            <person name="Chain P."/>
            <person name="Malfatti S."/>
            <person name="Shin M."/>
            <person name="Vergez L."/>
            <person name="Schmutz J."/>
            <person name="Larimer F."/>
            <person name="Land M."/>
            <person name="Kyrpides N."/>
            <person name="Lykidis A."/>
            <person name="Richardson P."/>
        </authorList>
    </citation>
    <scope>NUCLEOTIDE SEQUENCE [LARGE SCALE GENOMIC DNA]</scope>
    <source>
        <strain evidence="1">383</strain>
    </source>
</reference>
<protein>
    <submittedName>
        <fullName evidence="1">Uncharacterized protein</fullName>
    </submittedName>
</protein>
<name>Q396Y1_BURL3</name>
<dbReference type="AlphaFoldDB" id="Q396Y1"/>
<accession>Q396Y1</accession>
<dbReference type="PATRIC" id="fig|482957.22.peg.5052"/>
<proteinExistence type="predicted"/>
<dbReference type="KEGG" id="bur:Bcep18194_B1366"/>
<evidence type="ECO:0000313" key="2">
    <source>
        <dbReference type="Proteomes" id="UP000002705"/>
    </source>
</evidence>
<sequence>MLARGRGWQALLELPDAPDGDQQAEAESAAEQHVGFHFMPLKARQRRCGHQRASSKVGDVSSAPSGRAIRRVREYYASQLSERMRDRWLCAIS</sequence>
<dbReference type="HOGENOM" id="CLU_2394123_0_0_4"/>
<gene>
    <name evidence="1" type="ordered locus">Bcep18194_B1366</name>
</gene>
<dbReference type="EMBL" id="CP000152">
    <property type="protein sequence ID" value="ABB11480.1"/>
    <property type="molecule type" value="Genomic_DNA"/>
</dbReference>